<dbReference type="EMBL" id="JAHLOQ010000048">
    <property type="protein sequence ID" value="MBU5337323.1"/>
    <property type="molecule type" value="Genomic_DNA"/>
</dbReference>
<feature type="transmembrane region" description="Helical" evidence="1">
    <location>
        <begin position="264"/>
        <end position="285"/>
    </location>
</feature>
<dbReference type="Proteomes" id="UP001196301">
    <property type="component" value="Unassembled WGS sequence"/>
</dbReference>
<reference evidence="3 4" key="1">
    <citation type="submission" date="2021-06" db="EMBL/GenBank/DDBJ databases">
        <authorList>
            <person name="Sun Q."/>
            <person name="Li D."/>
        </authorList>
    </citation>
    <scope>NUCLEOTIDE SEQUENCE [LARGE SCALE GENOMIC DNA]</scope>
    <source>
        <strain evidence="3 4">N19</strain>
    </source>
</reference>
<sequence length="328" mass="37423">MLLSIIVPCYNEGESIKYTYQEIKKVLNNINIQHEIVFINDGSKDNTLQILKNIGQNDKSVKYISFSRNFGKEAGMLAGLEYITGDCVVIMDADLQHPPELIPEMIKYYEEGYDQVIAKRNRKGDNKYRTWATKLYYKLVNKLIDVELVDGVGDFRLLSRKAVDSIIAMKEYNRFSKGIFSWIGFKQKTIQYENQSRVAGETKWSFKSLLSYGIDGIISFNDKPLRVCFVIGCSLIMMSLIYIVFLLAQILIHGIDVPGYFTTIASIMIIGGVQLVFIGVLGEYIGKIYYEVKKRPHFIVDESNINNAASDSCDDYYEEVALSKDTNE</sequence>
<proteinExistence type="predicted"/>
<keyword evidence="1" id="KW-0472">Membrane</keyword>
<evidence type="ECO:0000313" key="3">
    <source>
        <dbReference type="EMBL" id="MBU5337323.1"/>
    </source>
</evidence>
<keyword evidence="1" id="KW-1133">Transmembrane helix</keyword>
<evidence type="ECO:0000259" key="2">
    <source>
        <dbReference type="Pfam" id="PF00535"/>
    </source>
</evidence>
<feature type="transmembrane region" description="Helical" evidence="1">
    <location>
        <begin position="227"/>
        <end position="252"/>
    </location>
</feature>
<dbReference type="InterPro" id="IPR001173">
    <property type="entry name" value="Glyco_trans_2-like"/>
</dbReference>
<dbReference type="CDD" id="cd04187">
    <property type="entry name" value="DPM1_like_bac"/>
    <property type="match status" value="1"/>
</dbReference>
<protein>
    <submittedName>
        <fullName evidence="3">Glycosyltransferase family 2 protein</fullName>
    </submittedName>
</protein>
<comment type="caution">
    <text evidence="3">The sequence shown here is derived from an EMBL/GenBank/DDBJ whole genome shotgun (WGS) entry which is preliminary data.</text>
</comment>
<evidence type="ECO:0000256" key="1">
    <source>
        <dbReference type="SAM" id="Phobius"/>
    </source>
</evidence>
<keyword evidence="4" id="KW-1185">Reference proteome</keyword>
<dbReference type="Pfam" id="PF00535">
    <property type="entry name" value="Glycos_transf_2"/>
    <property type="match status" value="1"/>
</dbReference>
<keyword evidence="1" id="KW-0812">Transmembrane</keyword>
<name>A0ABS6E122_9FIRM</name>
<dbReference type="InterPro" id="IPR050256">
    <property type="entry name" value="Glycosyltransferase_2"/>
</dbReference>
<feature type="domain" description="Glycosyltransferase 2-like" evidence="2">
    <location>
        <begin position="4"/>
        <end position="165"/>
    </location>
</feature>
<dbReference type="RefSeq" id="WP_216571901.1">
    <property type="nucleotide sequence ID" value="NZ_JAHLOQ010000048.1"/>
</dbReference>
<dbReference type="PANTHER" id="PTHR48090">
    <property type="entry name" value="UNDECAPRENYL-PHOSPHATE 4-DEOXY-4-FORMAMIDO-L-ARABINOSE TRANSFERASE-RELATED"/>
    <property type="match status" value="1"/>
</dbReference>
<gene>
    <name evidence="3" type="ORF">KQI20_12805</name>
</gene>
<dbReference type="PANTHER" id="PTHR48090:SF8">
    <property type="entry name" value="GLYCOSYLTRANSFERASE CSBB-RELATED"/>
    <property type="match status" value="1"/>
</dbReference>
<accession>A0ABS6E122</accession>
<organism evidence="3 4">
    <name type="scientific">Intestinibacter bartlettii</name>
    <dbReference type="NCBI Taxonomy" id="261299"/>
    <lineage>
        <taxon>Bacteria</taxon>
        <taxon>Bacillati</taxon>
        <taxon>Bacillota</taxon>
        <taxon>Clostridia</taxon>
        <taxon>Peptostreptococcales</taxon>
        <taxon>Peptostreptococcaceae</taxon>
        <taxon>Intestinibacter</taxon>
    </lineage>
</organism>
<evidence type="ECO:0000313" key="4">
    <source>
        <dbReference type="Proteomes" id="UP001196301"/>
    </source>
</evidence>